<dbReference type="CDD" id="cd01127">
    <property type="entry name" value="TrwB_TraG_TraD_VirD4"/>
    <property type="match status" value="1"/>
</dbReference>
<evidence type="ECO:0000313" key="2">
    <source>
        <dbReference type="EMBL" id="TLE12653.1"/>
    </source>
</evidence>
<dbReference type="Gene3D" id="1.10.8.730">
    <property type="match status" value="1"/>
</dbReference>
<dbReference type="SUPFAM" id="SSF52540">
    <property type="entry name" value="P-loop containing nucleoside triphosphate hydrolases"/>
    <property type="match status" value="1"/>
</dbReference>
<dbReference type="PANTHER" id="PTHR38467:SF1">
    <property type="entry name" value="CONJUGATIVE TRANSFER: ASSEMBLY"/>
    <property type="match status" value="1"/>
</dbReference>
<protein>
    <submittedName>
        <fullName evidence="2">Conjugal transfer protein TraG</fullName>
    </submittedName>
</protein>
<evidence type="ECO:0000259" key="1">
    <source>
        <dbReference type="Pfam" id="PF19044"/>
    </source>
</evidence>
<dbReference type="InterPro" id="IPR027417">
    <property type="entry name" value="P-loop_NTPase"/>
</dbReference>
<dbReference type="Proteomes" id="UP000029920">
    <property type="component" value="Unassembled WGS sequence"/>
</dbReference>
<evidence type="ECO:0000313" key="3">
    <source>
        <dbReference type="Proteomes" id="UP000029920"/>
    </source>
</evidence>
<dbReference type="Pfam" id="PF19044">
    <property type="entry name" value="P-loop_TraG"/>
    <property type="match status" value="1"/>
</dbReference>
<reference evidence="2 3" key="1">
    <citation type="journal article" date="2014" name="Genome Announc.">
        <title>Draft genome sequences of eight enterohepatic helicobacter species isolated from both laboratory and wild rodents.</title>
        <authorList>
            <person name="Sheh A."/>
            <person name="Shen Z."/>
            <person name="Fox J.G."/>
        </authorList>
    </citation>
    <scope>NUCLEOTIDE SEQUENCE [LARGE SCALE GENOMIC DNA]</scope>
    <source>
        <strain evidence="2 3">MIT-03-7007</strain>
    </source>
</reference>
<dbReference type="RefSeq" id="WP_138155353.1">
    <property type="nucleotide sequence ID" value="NZ_JRPC02000080.1"/>
</dbReference>
<dbReference type="AlphaFoldDB" id="A0A4U8UC55"/>
<dbReference type="EMBL" id="JRPC02000080">
    <property type="protein sequence ID" value="TLE12653.1"/>
    <property type="molecule type" value="Genomic_DNA"/>
</dbReference>
<feature type="non-terminal residue" evidence="2">
    <location>
        <position position="1"/>
    </location>
</feature>
<organism evidence="2 3">
    <name type="scientific">Helicobacter apodemus</name>
    <dbReference type="NCBI Taxonomy" id="135569"/>
    <lineage>
        <taxon>Bacteria</taxon>
        <taxon>Pseudomonadati</taxon>
        <taxon>Campylobacterota</taxon>
        <taxon>Epsilonproteobacteria</taxon>
        <taxon>Campylobacterales</taxon>
        <taxon>Helicobacteraceae</taxon>
        <taxon>Helicobacter</taxon>
    </lineage>
</organism>
<comment type="caution">
    <text evidence="2">The sequence shown here is derived from an EMBL/GenBank/DDBJ whole genome shotgun (WGS) entry which is preliminary data.</text>
</comment>
<keyword evidence="3" id="KW-1185">Reference proteome</keyword>
<name>A0A4U8UC55_9HELI</name>
<accession>A0A4U8UC55</accession>
<sequence>TASVCLLPKKKANSASRNHSIIATQSWSEALFREFANVRRESIGILERIDGQKERLFAFDLNVLVSGDSYESAKQNTQNIISFWSKGGTTGIVMDEALGIHQLNFLASLPMGINEEYMFELTGKYRSMFADQIAQFVPLESDYAGNHPNLMLYSRRGQMAGVDLFVSDINFNAYLVATSGAGKSVLLNMIGFNSFARGDRVFVLDYDTSFLKLCETLDGQYIFLDPQKPISFNPFSDIKNKEQLTDDLNYLSSLIYMLGSSKHQARADEDEKLIKQKIQEFIGILFDEIGNKMEITNIRDKLRTVKDSRFKDFADQLRPFCKEGVYGAFFSGPNQFNINKEFIVTEFKGIDNDPDLRDPLIMLLIYHLNQLMYRSEDRKNRIQIVLDEAHRFLGKNPKMDDFIEQAYRRARKYNGSIILATQGFDDIYNLKTGGLSRAGSVIINNSSWKIFMKQTDTSINMLINSNLFNLSEYEKALLKSITTTKGQYSELLL</sequence>
<proteinExistence type="predicted"/>
<dbReference type="Gene3D" id="3.40.50.300">
    <property type="entry name" value="P-loop containing nucleotide triphosphate hydrolases"/>
    <property type="match status" value="1"/>
</dbReference>
<dbReference type="InterPro" id="IPR053155">
    <property type="entry name" value="F-pilin_assembly_TraC"/>
</dbReference>
<dbReference type="InterPro" id="IPR043964">
    <property type="entry name" value="P-loop_TraG"/>
</dbReference>
<feature type="domain" description="TraG P-loop" evidence="1">
    <location>
        <begin position="170"/>
        <end position="485"/>
    </location>
</feature>
<dbReference type="PANTHER" id="PTHR38467">
    <property type="match status" value="1"/>
</dbReference>
<gene>
    <name evidence="2" type="ORF">LS72_010475</name>
</gene>
<feature type="non-terminal residue" evidence="2">
    <location>
        <position position="493"/>
    </location>
</feature>